<comment type="caution">
    <text evidence="2">The sequence shown here is derived from an EMBL/GenBank/DDBJ whole genome shotgun (WGS) entry which is preliminary data.</text>
</comment>
<evidence type="ECO:0000313" key="2">
    <source>
        <dbReference type="EMBL" id="KAJ7385913.1"/>
    </source>
</evidence>
<dbReference type="Proteomes" id="UP001163046">
    <property type="component" value="Unassembled WGS sequence"/>
</dbReference>
<feature type="region of interest" description="Disordered" evidence="1">
    <location>
        <begin position="124"/>
        <end position="146"/>
    </location>
</feature>
<evidence type="ECO:0000256" key="1">
    <source>
        <dbReference type="SAM" id="MobiDB-lite"/>
    </source>
</evidence>
<protein>
    <submittedName>
        <fullName evidence="2">Uncharacterized protein</fullName>
    </submittedName>
</protein>
<sequence length="222" mass="24388">MSTSLKLVHSLLQGAHPDVTPAIPLIDTAPEIIITETTPEEATVIKTAPEELTAVTEAAPEEPVTEAALETPLPCEGTSQARPLPNKFVSCGTQWLADETGDALLLNDHTYCCVLPWNPHPVSCSTDTQPLTSTPKKQTSRPSPPLFHLKDDIADVTLSSINDDSNDDSFQISIEELNITIDSDVDHTTDDESDKFEKMCTDPKYIVFEDKLLELFKRCAVW</sequence>
<name>A0A9W9ZS21_9CNID</name>
<feature type="compositionally biased region" description="Polar residues" evidence="1">
    <location>
        <begin position="124"/>
        <end position="141"/>
    </location>
</feature>
<reference evidence="2" key="1">
    <citation type="submission" date="2023-01" db="EMBL/GenBank/DDBJ databases">
        <title>Genome assembly of the deep-sea coral Lophelia pertusa.</title>
        <authorList>
            <person name="Herrera S."/>
            <person name="Cordes E."/>
        </authorList>
    </citation>
    <scope>NUCLEOTIDE SEQUENCE</scope>
    <source>
        <strain evidence="2">USNM1676648</strain>
        <tissue evidence="2">Polyp</tissue>
    </source>
</reference>
<accession>A0A9W9ZS21</accession>
<proteinExistence type="predicted"/>
<evidence type="ECO:0000313" key="3">
    <source>
        <dbReference type="Proteomes" id="UP001163046"/>
    </source>
</evidence>
<dbReference type="AlphaFoldDB" id="A0A9W9ZS21"/>
<organism evidence="2 3">
    <name type="scientific">Desmophyllum pertusum</name>
    <dbReference type="NCBI Taxonomy" id="174260"/>
    <lineage>
        <taxon>Eukaryota</taxon>
        <taxon>Metazoa</taxon>
        <taxon>Cnidaria</taxon>
        <taxon>Anthozoa</taxon>
        <taxon>Hexacorallia</taxon>
        <taxon>Scleractinia</taxon>
        <taxon>Caryophylliina</taxon>
        <taxon>Caryophylliidae</taxon>
        <taxon>Desmophyllum</taxon>
    </lineage>
</organism>
<gene>
    <name evidence="2" type="ORF">OS493_012241</name>
</gene>
<keyword evidence="3" id="KW-1185">Reference proteome</keyword>
<dbReference type="EMBL" id="MU825878">
    <property type="protein sequence ID" value="KAJ7385913.1"/>
    <property type="molecule type" value="Genomic_DNA"/>
</dbReference>